<gene>
    <name evidence="1" type="ORF">SAMN05421853_103401</name>
</gene>
<evidence type="ECO:0000313" key="1">
    <source>
        <dbReference type="EMBL" id="SFQ31217.1"/>
    </source>
</evidence>
<name>A0A1I5XHT5_9RHOB</name>
<evidence type="ECO:0000313" key="2">
    <source>
        <dbReference type="Proteomes" id="UP000243106"/>
    </source>
</evidence>
<organism evidence="1 2">
    <name type="scientific">Roseivivax halotolerans</name>
    <dbReference type="NCBI Taxonomy" id="93684"/>
    <lineage>
        <taxon>Bacteria</taxon>
        <taxon>Pseudomonadati</taxon>
        <taxon>Pseudomonadota</taxon>
        <taxon>Alphaproteobacteria</taxon>
        <taxon>Rhodobacterales</taxon>
        <taxon>Roseobacteraceae</taxon>
        <taxon>Roseivivax</taxon>
    </lineage>
</organism>
<protein>
    <submittedName>
        <fullName evidence="1">Uncharacterized protein</fullName>
    </submittedName>
</protein>
<dbReference type="Proteomes" id="UP000243106">
    <property type="component" value="Unassembled WGS sequence"/>
</dbReference>
<dbReference type="AlphaFoldDB" id="A0A1I5XHT5"/>
<reference evidence="2" key="1">
    <citation type="submission" date="2016-10" db="EMBL/GenBank/DDBJ databases">
        <authorList>
            <person name="Varghese N."/>
            <person name="Submissions S."/>
        </authorList>
    </citation>
    <scope>NUCLEOTIDE SEQUENCE [LARGE SCALE GENOMIC DNA]</scope>
    <source>
        <strain evidence="2">JCM 10271</strain>
    </source>
</reference>
<accession>A0A1I5XHT5</accession>
<sequence length="37" mass="3657">MDPSVPIVNGGVITGHVAAQNQASVGVLSAMARALPK</sequence>
<proteinExistence type="predicted"/>
<dbReference type="EMBL" id="FOXV01000003">
    <property type="protein sequence ID" value="SFQ31217.1"/>
    <property type="molecule type" value="Genomic_DNA"/>
</dbReference>
<keyword evidence="2" id="KW-1185">Reference proteome</keyword>